<keyword evidence="4 9" id="KW-0547">Nucleotide-binding</keyword>
<dbReference type="InterPro" id="IPR008266">
    <property type="entry name" value="Tyr_kinase_AS"/>
</dbReference>
<dbReference type="PIRSF" id="PIRSF000654">
    <property type="entry name" value="Integrin-linked_kinase"/>
    <property type="match status" value="1"/>
</dbReference>
<dbReference type="InterPro" id="IPR011009">
    <property type="entry name" value="Kinase-like_dom_sf"/>
</dbReference>
<dbReference type="InterPro" id="IPR051131">
    <property type="entry name" value="NEK_Ser/Thr_kinase_NIMA"/>
</dbReference>
<comment type="catalytic activity">
    <reaction evidence="8">
        <text>L-seryl-[protein] + ATP = O-phospho-L-seryl-[protein] + ADP + H(+)</text>
        <dbReference type="Rhea" id="RHEA:17989"/>
        <dbReference type="Rhea" id="RHEA-COMP:9863"/>
        <dbReference type="Rhea" id="RHEA-COMP:11604"/>
        <dbReference type="ChEBI" id="CHEBI:15378"/>
        <dbReference type="ChEBI" id="CHEBI:29999"/>
        <dbReference type="ChEBI" id="CHEBI:30616"/>
        <dbReference type="ChEBI" id="CHEBI:83421"/>
        <dbReference type="ChEBI" id="CHEBI:456216"/>
        <dbReference type="EC" id="2.7.11.1"/>
    </reaction>
</comment>
<dbReference type="EC" id="2.7.11.1" evidence="1"/>
<dbReference type="Gene3D" id="1.10.510.10">
    <property type="entry name" value="Transferase(Phosphotransferase) domain 1"/>
    <property type="match status" value="1"/>
</dbReference>
<feature type="domain" description="Protein kinase" evidence="10">
    <location>
        <begin position="6"/>
        <end position="260"/>
    </location>
</feature>
<evidence type="ECO:0000256" key="7">
    <source>
        <dbReference type="ARBA" id="ARBA00047899"/>
    </source>
</evidence>
<comment type="catalytic activity">
    <reaction evidence="7">
        <text>L-threonyl-[protein] + ATP = O-phospho-L-threonyl-[protein] + ADP + H(+)</text>
        <dbReference type="Rhea" id="RHEA:46608"/>
        <dbReference type="Rhea" id="RHEA-COMP:11060"/>
        <dbReference type="Rhea" id="RHEA-COMP:11605"/>
        <dbReference type="ChEBI" id="CHEBI:15378"/>
        <dbReference type="ChEBI" id="CHEBI:30013"/>
        <dbReference type="ChEBI" id="CHEBI:30616"/>
        <dbReference type="ChEBI" id="CHEBI:61977"/>
        <dbReference type="ChEBI" id="CHEBI:456216"/>
        <dbReference type="EC" id="2.7.11.1"/>
    </reaction>
</comment>
<dbReference type="GO" id="GO:0005524">
    <property type="term" value="F:ATP binding"/>
    <property type="evidence" value="ECO:0007669"/>
    <property type="project" value="UniProtKB-UniRule"/>
</dbReference>
<dbReference type="PROSITE" id="PS00107">
    <property type="entry name" value="PROTEIN_KINASE_ATP"/>
    <property type="match status" value="1"/>
</dbReference>
<dbReference type="CDD" id="cd08215">
    <property type="entry name" value="STKc_Nek"/>
    <property type="match status" value="1"/>
</dbReference>
<name>A0A1B6KKL7_9HEMI</name>
<accession>A0A1B6KKL7</accession>
<protein>
    <recommendedName>
        <fullName evidence="1">non-specific serine/threonine protein kinase</fullName>
        <ecNumber evidence="1">2.7.11.1</ecNumber>
    </recommendedName>
</protein>
<keyword evidence="5" id="KW-0418">Kinase</keyword>
<feature type="binding site" evidence="9">
    <location>
        <position position="34"/>
    </location>
    <ligand>
        <name>ATP</name>
        <dbReference type="ChEBI" id="CHEBI:30616"/>
    </ligand>
</feature>
<proteinExistence type="predicted"/>
<gene>
    <name evidence="11" type="ORF">g.53436</name>
</gene>
<evidence type="ECO:0000256" key="9">
    <source>
        <dbReference type="PROSITE-ProRule" id="PRU10141"/>
    </source>
</evidence>
<dbReference type="PANTHER" id="PTHR44899">
    <property type="entry name" value="CAMK FAMILY PROTEIN KINASE"/>
    <property type="match status" value="1"/>
</dbReference>
<evidence type="ECO:0000256" key="2">
    <source>
        <dbReference type="ARBA" id="ARBA00022527"/>
    </source>
</evidence>
<dbReference type="Pfam" id="PF00069">
    <property type="entry name" value="Pkinase"/>
    <property type="match status" value="1"/>
</dbReference>
<evidence type="ECO:0000259" key="10">
    <source>
        <dbReference type="PROSITE" id="PS50011"/>
    </source>
</evidence>
<evidence type="ECO:0000256" key="5">
    <source>
        <dbReference type="ARBA" id="ARBA00022777"/>
    </source>
</evidence>
<dbReference type="SUPFAM" id="SSF56112">
    <property type="entry name" value="Protein kinase-like (PK-like)"/>
    <property type="match status" value="1"/>
</dbReference>
<evidence type="ECO:0000256" key="3">
    <source>
        <dbReference type="ARBA" id="ARBA00022679"/>
    </source>
</evidence>
<evidence type="ECO:0000256" key="4">
    <source>
        <dbReference type="ARBA" id="ARBA00022741"/>
    </source>
</evidence>
<keyword evidence="6 9" id="KW-0067">ATP-binding</keyword>
<dbReference type="AlphaFoldDB" id="A0A1B6KKL7"/>
<evidence type="ECO:0000313" key="11">
    <source>
        <dbReference type="EMBL" id="JAT11975.1"/>
    </source>
</evidence>
<keyword evidence="3" id="KW-0808">Transferase</keyword>
<dbReference type="PANTHER" id="PTHR44899:SF3">
    <property type="entry name" value="SERINE_THREONINE-PROTEIN KINASE NEK1"/>
    <property type="match status" value="1"/>
</dbReference>
<dbReference type="PROSITE" id="PS00109">
    <property type="entry name" value="PROTEIN_KINASE_TYR"/>
    <property type="match status" value="1"/>
</dbReference>
<evidence type="ECO:0000256" key="1">
    <source>
        <dbReference type="ARBA" id="ARBA00012513"/>
    </source>
</evidence>
<dbReference type="Gene3D" id="3.30.200.20">
    <property type="entry name" value="Phosphorylase Kinase, domain 1"/>
    <property type="match status" value="1"/>
</dbReference>
<dbReference type="InterPro" id="IPR017441">
    <property type="entry name" value="Protein_kinase_ATP_BS"/>
</dbReference>
<evidence type="ECO:0000256" key="8">
    <source>
        <dbReference type="ARBA" id="ARBA00048679"/>
    </source>
</evidence>
<reference evidence="11" key="1">
    <citation type="submission" date="2015-11" db="EMBL/GenBank/DDBJ databases">
        <title>De novo transcriptome assembly of four potential Pierce s Disease insect vectors from Arizona vineyards.</title>
        <authorList>
            <person name="Tassone E.E."/>
        </authorList>
    </citation>
    <scope>NUCLEOTIDE SEQUENCE</scope>
</reference>
<dbReference type="PROSITE" id="PS50011">
    <property type="entry name" value="PROTEIN_KINASE_DOM"/>
    <property type="match status" value="1"/>
</dbReference>
<dbReference type="EMBL" id="GEBQ01028002">
    <property type="protein sequence ID" value="JAT11975.1"/>
    <property type="molecule type" value="Transcribed_RNA"/>
</dbReference>
<keyword evidence="2" id="KW-0723">Serine/threonine-protein kinase</keyword>
<dbReference type="InterPro" id="IPR000719">
    <property type="entry name" value="Prot_kinase_dom"/>
</dbReference>
<dbReference type="GO" id="GO:0004674">
    <property type="term" value="F:protein serine/threonine kinase activity"/>
    <property type="evidence" value="ECO:0007669"/>
    <property type="project" value="UniProtKB-KW"/>
</dbReference>
<organism evidence="11">
    <name type="scientific">Graphocephala atropunctata</name>
    <dbReference type="NCBI Taxonomy" id="36148"/>
    <lineage>
        <taxon>Eukaryota</taxon>
        <taxon>Metazoa</taxon>
        <taxon>Ecdysozoa</taxon>
        <taxon>Arthropoda</taxon>
        <taxon>Hexapoda</taxon>
        <taxon>Insecta</taxon>
        <taxon>Pterygota</taxon>
        <taxon>Neoptera</taxon>
        <taxon>Paraneoptera</taxon>
        <taxon>Hemiptera</taxon>
        <taxon>Auchenorrhyncha</taxon>
        <taxon>Membracoidea</taxon>
        <taxon>Cicadellidae</taxon>
        <taxon>Cicadellinae</taxon>
        <taxon>Cicadellini</taxon>
        <taxon>Graphocephala</taxon>
    </lineage>
</organism>
<sequence>MDDYEYDKMAIVGRGAFGTVYLGRKGSGEKVILKQIVIDHMNEQELETSLREVKVMSLLDHPHIIKYYDSFVSEGLLTIVMEFATKGTLYEYLLKQKDVLLPQEIILNLFAQLCLALQHIHSKRILHRDITTRNILLTGCHGQIVKLTDFGISKVLTSRNKTASVVGTPCYLSPELCEGKLYGTHSDVWALGCVLYNMCTLRQAFQAQTLGGLVYQIMNESIVPVSEKYDQGVMEMLQLMLDRDPLNRPSVSALLSHRLLAPVVYTVITGLGCLLKSRHKSLEEDSQAKFYWDV</sequence>
<evidence type="ECO:0000256" key="6">
    <source>
        <dbReference type="ARBA" id="ARBA00022840"/>
    </source>
</evidence>